<dbReference type="FunFam" id="2.80.10.50:FF:000033">
    <property type="entry name" value="Fibroblast growth factor"/>
    <property type="match status" value="1"/>
</dbReference>
<feature type="chain" id="PRO_5011821225" description="Fibroblast growth factor" evidence="9">
    <location>
        <begin position="24"/>
        <end position="205"/>
    </location>
</feature>
<dbReference type="Proteomes" id="UP000198323">
    <property type="component" value="Unassembled WGS sequence"/>
</dbReference>
<dbReference type="STRING" id="9009.A0A226MDS5"/>
<dbReference type="InterPro" id="IPR002209">
    <property type="entry name" value="Fibroblast_GF_fam"/>
</dbReference>
<comment type="similarity">
    <text evidence="2 9">Belongs to the heparin-binding growth factors family.</text>
</comment>
<dbReference type="AlphaFoldDB" id="A0A226MDS5"/>
<dbReference type="PANTHER" id="PTHR11486">
    <property type="entry name" value="FIBROBLAST GROWTH FACTOR"/>
    <property type="match status" value="1"/>
</dbReference>
<keyword evidence="5 9" id="KW-0732">Signal</keyword>
<dbReference type="CDD" id="cd23316">
    <property type="entry name" value="beta-trefoil_FGF4"/>
    <property type="match status" value="1"/>
</dbReference>
<evidence type="ECO:0000256" key="9">
    <source>
        <dbReference type="RuleBase" id="RU049442"/>
    </source>
</evidence>
<dbReference type="GO" id="GO:0008083">
    <property type="term" value="F:growth factor activity"/>
    <property type="evidence" value="ECO:0007669"/>
    <property type="project" value="UniProtKB-KW"/>
</dbReference>
<reference evidence="10 11" key="1">
    <citation type="submission" date="2016-07" db="EMBL/GenBank/DDBJ databases">
        <title>Disparate Historic Effective Population Sizes Predicted by Modern Levels of Genome Diversity for the Scaled Quail (Callipepla squamata) and the Northern Bobwhite (Colinus virginianus): Inferences from First and Second Generation Draft Genome Assemblies for Sympatric New World Quail.</title>
        <authorList>
            <person name="Oldeschulte D.L."/>
            <person name="Halley Y.A."/>
            <person name="Bhattarai E.K."/>
            <person name="Brashear W.A."/>
            <person name="Hill J."/>
            <person name="Metz R.P."/>
            <person name="Johnson C.D."/>
            <person name="Rollins D."/>
            <person name="Peterson M.J."/>
            <person name="Bickhart D.M."/>
            <person name="Decker J.E."/>
            <person name="Seabury C.M."/>
        </authorList>
    </citation>
    <scope>NUCLEOTIDE SEQUENCE [LARGE SCALE GENOMIC DNA]</scope>
    <source>
        <strain evidence="10 11">Texas</strain>
        <tissue evidence="10">Leg muscle</tissue>
    </source>
</reference>
<evidence type="ECO:0000256" key="8">
    <source>
        <dbReference type="ARBA" id="ARBA00023246"/>
    </source>
</evidence>
<protein>
    <recommendedName>
        <fullName evidence="9">Fibroblast growth factor</fullName>
        <shortName evidence="9">FGF</shortName>
    </recommendedName>
</protein>
<evidence type="ECO:0000256" key="2">
    <source>
        <dbReference type="ARBA" id="ARBA00007936"/>
    </source>
</evidence>
<sequence>MPLPAALLPALLLGLLWPGAVRGRPPPGRLPAGPRQRRWDAALFARSVARLPAERRDAARDGDYLLGIKRLRRLYCNVGIGFHIQVLPDGRIDGIHSENRYSKPAPTPRPLAGLLEISPVERGVVSIFGVRSGLFVAMNSKGKLYGSTHFNDECKFKEILLPNNYNAYESRIYPGMYIALSKNGRTKKGNKVSPTMTVTHFLPRI</sequence>
<evidence type="ECO:0000313" key="11">
    <source>
        <dbReference type="Proteomes" id="UP000198323"/>
    </source>
</evidence>
<dbReference type="Gene3D" id="2.80.10.50">
    <property type="match status" value="1"/>
</dbReference>
<organism evidence="10 11">
    <name type="scientific">Callipepla squamata</name>
    <name type="common">Scaled quail</name>
    <dbReference type="NCBI Taxonomy" id="9009"/>
    <lineage>
        <taxon>Eukaryota</taxon>
        <taxon>Metazoa</taxon>
        <taxon>Chordata</taxon>
        <taxon>Craniata</taxon>
        <taxon>Vertebrata</taxon>
        <taxon>Euteleostomi</taxon>
        <taxon>Archelosauria</taxon>
        <taxon>Archosauria</taxon>
        <taxon>Dinosauria</taxon>
        <taxon>Saurischia</taxon>
        <taxon>Theropoda</taxon>
        <taxon>Coelurosauria</taxon>
        <taxon>Aves</taxon>
        <taxon>Neognathae</taxon>
        <taxon>Galloanserae</taxon>
        <taxon>Galliformes</taxon>
        <taxon>Odontophoridae</taxon>
        <taxon>Callipepla</taxon>
    </lineage>
</organism>
<evidence type="ECO:0000313" key="10">
    <source>
        <dbReference type="EMBL" id="OXB53457.1"/>
    </source>
</evidence>
<evidence type="ECO:0000256" key="7">
    <source>
        <dbReference type="ARBA" id="ARBA00023030"/>
    </source>
</evidence>
<accession>A0A226MDS5</accession>
<dbReference type="GO" id="GO:0051781">
    <property type="term" value="P:positive regulation of cell division"/>
    <property type="evidence" value="ECO:0007669"/>
    <property type="project" value="UniProtKB-KW"/>
</dbReference>
<keyword evidence="3" id="KW-0217">Developmental protein</keyword>
<keyword evidence="6" id="KW-0221">Differentiation</keyword>
<keyword evidence="7" id="KW-0339">Growth factor</keyword>
<evidence type="ECO:0000256" key="6">
    <source>
        <dbReference type="ARBA" id="ARBA00022782"/>
    </source>
</evidence>
<dbReference type="SMART" id="SM00442">
    <property type="entry name" value="FGF"/>
    <property type="match status" value="1"/>
</dbReference>
<dbReference type="EMBL" id="MCFN01001205">
    <property type="protein sequence ID" value="OXB53457.1"/>
    <property type="molecule type" value="Genomic_DNA"/>
</dbReference>
<dbReference type="SUPFAM" id="SSF50353">
    <property type="entry name" value="Cytokine"/>
    <property type="match status" value="1"/>
</dbReference>
<dbReference type="OrthoDB" id="5960247at2759"/>
<comment type="caution">
    <text evidence="10">The sequence shown here is derived from an EMBL/GenBank/DDBJ whole genome shotgun (WGS) entry which is preliminary data.</text>
</comment>
<evidence type="ECO:0000256" key="5">
    <source>
        <dbReference type="ARBA" id="ARBA00022729"/>
    </source>
</evidence>
<keyword evidence="11" id="KW-1185">Reference proteome</keyword>
<comment type="subcellular location">
    <subcellularLocation>
        <location evidence="1">Secreted</location>
    </subcellularLocation>
</comment>
<dbReference type="InterPro" id="IPR008996">
    <property type="entry name" value="IL1/FGF"/>
</dbReference>
<dbReference type="PRINTS" id="PR00262">
    <property type="entry name" value="IL1HBGF"/>
</dbReference>
<keyword evidence="4" id="KW-0964">Secreted</keyword>
<name>A0A226MDS5_CALSU</name>
<dbReference type="Pfam" id="PF00167">
    <property type="entry name" value="FGF"/>
    <property type="match status" value="1"/>
</dbReference>
<dbReference type="PROSITE" id="PS00247">
    <property type="entry name" value="HBGF_FGF"/>
    <property type="match status" value="1"/>
</dbReference>
<feature type="signal peptide" evidence="9">
    <location>
        <begin position="1"/>
        <end position="23"/>
    </location>
</feature>
<evidence type="ECO:0000256" key="1">
    <source>
        <dbReference type="ARBA" id="ARBA00004613"/>
    </source>
</evidence>
<keyword evidence="8" id="KW-0497">Mitogen</keyword>
<dbReference type="GO" id="GO:0030154">
    <property type="term" value="P:cell differentiation"/>
    <property type="evidence" value="ECO:0007669"/>
    <property type="project" value="UniProtKB-KW"/>
</dbReference>
<dbReference type="GO" id="GO:0005576">
    <property type="term" value="C:extracellular region"/>
    <property type="evidence" value="ECO:0007669"/>
    <property type="project" value="UniProtKB-SubCell"/>
</dbReference>
<gene>
    <name evidence="10" type="ORF">ASZ78_004922</name>
</gene>
<proteinExistence type="inferred from homology"/>
<evidence type="ECO:0000256" key="3">
    <source>
        <dbReference type="ARBA" id="ARBA00022473"/>
    </source>
</evidence>
<evidence type="ECO:0000256" key="4">
    <source>
        <dbReference type="ARBA" id="ARBA00022525"/>
    </source>
</evidence>